<evidence type="ECO:0000313" key="5">
    <source>
        <dbReference type="EMBL" id="QEY25229.1"/>
    </source>
</evidence>
<reference evidence="5 6" key="1">
    <citation type="submission" date="2018-08" db="EMBL/GenBank/DDBJ databases">
        <title>Neisseria zalophi ATCC BAA-2455 complete genome.</title>
        <authorList>
            <person name="Veseli I.A."/>
            <person name="Buttler R."/>
            <person name="Mascarenhas dos Santos A.C."/>
            <person name="Pombert J.-F."/>
        </authorList>
    </citation>
    <scope>NUCLEOTIDE SEQUENCE [LARGE SCALE GENOMIC DNA]</scope>
    <source>
        <strain evidence="5 6">ATCC BAA-2455</strain>
    </source>
</reference>
<dbReference type="RefSeq" id="WP_151049313.1">
    <property type="nucleotide sequence ID" value="NZ_CP031700.1"/>
</dbReference>
<keyword evidence="2 3" id="KW-0732">Signal</keyword>
<dbReference type="Proteomes" id="UP000325713">
    <property type="component" value="Chromosome"/>
</dbReference>
<dbReference type="SUPFAM" id="SSF56925">
    <property type="entry name" value="OMPA-like"/>
    <property type="match status" value="1"/>
</dbReference>
<dbReference type="Pfam" id="PF13505">
    <property type="entry name" value="OMP_b-brl"/>
    <property type="match status" value="1"/>
</dbReference>
<keyword evidence="6" id="KW-1185">Reference proteome</keyword>
<evidence type="ECO:0000313" key="6">
    <source>
        <dbReference type="Proteomes" id="UP000325713"/>
    </source>
</evidence>
<dbReference type="KEGG" id="nzl:D0T92_00845"/>
<dbReference type="GO" id="GO:0009279">
    <property type="term" value="C:cell outer membrane"/>
    <property type="evidence" value="ECO:0007669"/>
    <property type="project" value="UniProtKB-SubCell"/>
</dbReference>
<dbReference type="Gene3D" id="2.40.160.20">
    <property type="match status" value="1"/>
</dbReference>
<evidence type="ECO:0000256" key="2">
    <source>
        <dbReference type="ARBA" id="ARBA00022729"/>
    </source>
</evidence>
<dbReference type="AlphaFoldDB" id="A0A5J6PRK2"/>
<evidence type="ECO:0000256" key="1">
    <source>
        <dbReference type="ARBA" id="ARBA00004442"/>
    </source>
</evidence>
<accession>A0A5J6PRK2</accession>
<feature type="signal peptide" evidence="3">
    <location>
        <begin position="1"/>
        <end position="19"/>
    </location>
</feature>
<organism evidence="5 6">
    <name type="scientific">Neisseria zalophi</name>
    <dbReference type="NCBI Taxonomy" id="640030"/>
    <lineage>
        <taxon>Bacteria</taxon>
        <taxon>Pseudomonadati</taxon>
        <taxon>Pseudomonadota</taxon>
        <taxon>Betaproteobacteria</taxon>
        <taxon>Neisseriales</taxon>
        <taxon>Neisseriaceae</taxon>
        <taxon>Neisseria</taxon>
    </lineage>
</organism>
<evidence type="ECO:0000256" key="3">
    <source>
        <dbReference type="SAM" id="SignalP"/>
    </source>
</evidence>
<gene>
    <name evidence="5" type="ORF">D0T92_00845</name>
</gene>
<feature type="chain" id="PRO_5023805730" evidence="3">
    <location>
        <begin position="20"/>
        <end position="183"/>
    </location>
</feature>
<proteinExistence type="predicted"/>
<feature type="domain" description="Outer membrane protein beta-barrel" evidence="4">
    <location>
        <begin position="8"/>
        <end position="183"/>
    </location>
</feature>
<protein>
    <submittedName>
        <fullName evidence="5">Porin family protein</fullName>
    </submittedName>
</protein>
<name>A0A5J6PRK2_9NEIS</name>
<dbReference type="EMBL" id="CP031700">
    <property type="protein sequence ID" value="QEY25229.1"/>
    <property type="molecule type" value="Genomic_DNA"/>
</dbReference>
<dbReference type="InterPro" id="IPR011250">
    <property type="entry name" value="OMP/PagP_B-barrel"/>
</dbReference>
<dbReference type="InterPro" id="IPR027385">
    <property type="entry name" value="Beta-barrel_OMP"/>
</dbReference>
<sequence length="183" mass="19686">MKKILLAVLIAGSAAAVSAQSMSSFTGTGVEIGAGVSKTDFKNSNLDEKNRADFAIRGSHNVEFGNNWIGGGEIALKPIHRKVGTAGSINLKQKYDVGLSYVHGYRFAQDLMAYGKVGYHYGKFSSTNSGGSHGMHGVGYGVGMKYALAPNVEAGIEWEQTRYKRDDNKATNNAYMATVGYRF</sequence>
<comment type="subcellular location">
    <subcellularLocation>
        <location evidence="1">Cell outer membrane</location>
    </subcellularLocation>
</comment>
<dbReference type="OrthoDB" id="8605709at2"/>
<evidence type="ECO:0000259" key="4">
    <source>
        <dbReference type="Pfam" id="PF13505"/>
    </source>
</evidence>